<sequence length="503" mass="58222">MQPQTARHPAVEYQKHVEQRRNGIVVRVLEANWTLFEKNLIEQLKKNPITEDLENEWFVFKHSIFTAAEGAVPRGKHKKTRPAFTSDSQDLQKLLAKREHLLQSHNLNDNTDARIELNKINAEVKWEYCSIKQNNWQDLCKSLDYKTPNTRLWRLAKNLDKIQPQVENTNSIIGTNGIPIVNDKEAADALGNYYSEESKLALGRENKKTGRATRKLIRSCRAPASNELFNDPITSSELLYAIQQLDFKKSPGPDGIHGQFIVNLGSCATKRLLHIFNLSWKLGRLPRQWKTAIVVPIRKPNKDASCMGSYRPIALTCMTCKLMERIILRRITFHLMNRNMLPQEQYGFRKGHSTIDQILYFVQRVRDAHNMKPSRHTMAVFLDLTKAFDKVWKNKLLGKCFSEFDIKGRALPWLSDFMKSRYFRVRYQNSLSEIFKTYQGIPQGSVLSPTLFSLYLTGIERVVSPCQIGIFADDIIVWDHNSDLTKLEKYTQRHLGENSTLCR</sequence>
<evidence type="ECO:0000259" key="1">
    <source>
        <dbReference type="PROSITE" id="PS50878"/>
    </source>
</evidence>
<accession>A0AAV4PVA0</accession>
<feature type="domain" description="Reverse transcriptase" evidence="1">
    <location>
        <begin position="278"/>
        <end position="503"/>
    </location>
</feature>
<keyword evidence="3" id="KW-1185">Reference proteome</keyword>
<organism evidence="2 3">
    <name type="scientific">Caerostris extrusa</name>
    <name type="common">Bark spider</name>
    <name type="synonym">Caerostris bankana</name>
    <dbReference type="NCBI Taxonomy" id="172846"/>
    <lineage>
        <taxon>Eukaryota</taxon>
        <taxon>Metazoa</taxon>
        <taxon>Ecdysozoa</taxon>
        <taxon>Arthropoda</taxon>
        <taxon>Chelicerata</taxon>
        <taxon>Arachnida</taxon>
        <taxon>Araneae</taxon>
        <taxon>Araneomorphae</taxon>
        <taxon>Entelegynae</taxon>
        <taxon>Araneoidea</taxon>
        <taxon>Araneidae</taxon>
        <taxon>Caerostris</taxon>
    </lineage>
</organism>
<dbReference type="Pfam" id="PF00078">
    <property type="entry name" value="RVT_1"/>
    <property type="match status" value="1"/>
</dbReference>
<keyword evidence="2" id="KW-0695">RNA-directed DNA polymerase</keyword>
<reference evidence="2 3" key="1">
    <citation type="submission" date="2021-06" db="EMBL/GenBank/DDBJ databases">
        <title>Caerostris extrusa draft genome.</title>
        <authorList>
            <person name="Kono N."/>
            <person name="Arakawa K."/>
        </authorList>
    </citation>
    <scope>NUCLEOTIDE SEQUENCE [LARGE SCALE GENOMIC DNA]</scope>
</reference>
<dbReference type="GO" id="GO:0003964">
    <property type="term" value="F:RNA-directed DNA polymerase activity"/>
    <property type="evidence" value="ECO:0007669"/>
    <property type="project" value="UniProtKB-KW"/>
</dbReference>
<dbReference type="PANTHER" id="PTHR19446">
    <property type="entry name" value="REVERSE TRANSCRIPTASES"/>
    <property type="match status" value="1"/>
</dbReference>
<dbReference type="PROSITE" id="PS50878">
    <property type="entry name" value="RT_POL"/>
    <property type="match status" value="1"/>
</dbReference>
<dbReference type="EMBL" id="BPLR01005331">
    <property type="protein sequence ID" value="GIY01523.1"/>
    <property type="molecule type" value="Genomic_DNA"/>
</dbReference>
<name>A0AAV4PVA0_CAEEX</name>
<gene>
    <name evidence="2" type="primary">RTase</name>
    <name evidence="2" type="ORF">CEXT_109981</name>
</gene>
<keyword evidence="2" id="KW-0548">Nucleotidyltransferase</keyword>
<proteinExistence type="predicted"/>
<dbReference type="Proteomes" id="UP001054945">
    <property type="component" value="Unassembled WGS sequence"/>
</dbReference>
<protein>
    <submittedName>
        <fullName evidence="2">Probable RNA-directed DNA polymerase from transposon BS</fullName>
    </submittedName>
</protein>
<dbReference type="InterPro" id="IPR000477">
    <property type="entry name" value="RT_dom"/>
</dbReference>
<keyword evidence="2" id="KW-0808">Transferase</keyword>
<evidence type="ECO:0000313" key="2">
    <source>
        <dbReference type="EMBL" id="GIY01523.1"/>
    </source>
</evidence>
<dbReference type="InterPro" id="IPR043502">
    <property type="entry name" value="DNA/RNA_pol_sf"/>
</dbReference>
<comment type="caution">
    <text evidence="2">The sequence shown here is derived from an EMBL/GenBank/DDBJ whole genome shotgun (WGS) entry which is preliminary data.</text>
</comment>
<dbReference type="AlphaFoldDB" id="A0AAV4PVA0"/>
<dbReference type="CDD" id="cd01650">
    <property type="entry name" value="RT_nLTR_like"/>
    <property type="match status" value="1"/>
</dbReference>
<evidence type="ECO:0000313" key="3">
    <source>
        <dbReference type="Proteomes" id="UP001054945"/>
    </source>
</evidence>
<dbReference type="SUPFAM" id="SSF56672">
    <property type="entry name" value="DNA/RNA polymerases"/>
    <property type="match status" value="1"/>
</dbReference>